<dbReference type="InterPro" id="IPR006050">
    <property type="entry name" value="DNA_photolyase_N"/>
</dbReference>
<dbReference type="InterPro" id="IPR002081">
    <property type="entry name" value="Cryptochrome/DNA_photolyase_1"/>
</dbReference>
<evidence type="ECO:0000256" key="4">
    <source>
        <dbReference type="ARBA" id="ARBA00022827"/>
    </source>
</evidence>
<evidence type="ECO:0000259" key="6">
    <source>
        <dbReference type="PROSITE" id="PS51645"/>
    </source>
</evidence>
<dbReference type="PANTHER" id="PTHR11455:SF9">
    <property type="entry name" value="CRYPTOCHROME CIRCADIAN CLOCK 5 ISOFORM X1"/>
    <property type="match status" value="1"/>
</dbReference>
<comment type="cofactor">
    <cofactor evidence="2">
        <name>FAD</name>
        <dbReference type="ChEBI" id="CHEBI:57692"/>
    </cofactor>
</comment>
<keyword evidence="3" id="KW-0285">Flavoprotein</keyword>
<accession>A0ABV3XPZ5</accession>
<organism evidence="7 8">
    <name type="scientific">Rhodovulum iodosum</name>
    <dbReference type="NCBI Taxonomy" id="68291"/>
    <lineage>
        <taxon>Bacteria</taxon>
        <taxon>Pseudomonadati</taxon>
        <taxon>Pseudomonadota</taxon>
        <taxon>Alphaproteobacteria</taxon>
        <taxon>Rhodobacterales</taxon>
        <taxon>Paracoccaceae</taxon>
        <taxon>Rhodovulum</taxon>
    </lineage>
</organism>
<dbReference type="SUPFAM" id="SSF52425">
    <property type="entry name" value="Cryptochrome/photolyase, N-terminal domain"/>
    <property type="match status" value="1"/>
</dbReference>
<dbReference type="PROSITE" id="PS51645">
    <property type="entry name" value="PHR_CRY_ALPHA_BETA"/>
    <property type="match status" value="1"/>
</dbReference>
<proteinExistence type="predicted"/>
<dbReference type="Gene3D" id="3.40.50.620">
    <property type="entry name" value="HUPs"/>
    <property type="match status" value="1"/>
</dbReference>
<dbReference type="SUPFAM" id="SSF48173">
    <property type="entry name" value="Cryptochrome/photolyase FAD-binding domain"/>
    <property type="match status" value="1"/>
</dbReference>
<dbReference type="Proteomes" id="UP001560019">
    <property type="component" value="Unassembled WGS sequence"/>
</dbReference>
<feature type="domain" description="Photolyase/cryptochrome alpha/beta" evidence="6">
    <location>
        <begin position="22"/>
        <end position="152"/>
    </location>
</feature>
<dbReference type="InterPro" id="IPR036134">
    <property type="entry name" value="Crypto/Photolyase_FAD-like_sf"/>
</dbReference>
<dbReference type="Pfam" id="PF03441">
    <property type="entry name" value="FAD_binding_7"/>
    <property type="match status" value="1"/>
</dbReference>
<evidence type="ECO:0000256" key="2">
    <source>
        <dbReference type="ARBA" id="ARBA00001974"/>
    </source>
</evidence>
<name>A0ABV3XPZ5_9RHOB</name>
<sequence length="532" mass="58086">MAGCNRPALAEDAVPCMFPPMDVTILWFKRDLRIHDNPALALAAAGEGAVLPLYIVEPGLWAQPDASARQWRFVAECLEGLSGALARLGAPLLVEMGEAVEVLAALCARHGARRIVSHEETGNGWTYARDRAVAAWAGANGIDWVELPQGGVVRRLASRDGWARTRDAFVRAPVAAPPEGLRGLPGLAACALPSALDLGLGFDPCPGRQRGGRDAAQERLDSFLTLRGRDYRRAMSSPLSGAAACSRLSPHLAFGTLSSREVEQATARRRAEVGTGGGDGWPGSLKSFSARLAWRDHFMQKLESEPALEQRCLHRAYEGLRPRTPDAGRLAAWQAGETGLPFVDACMRALVHTGWLNFRMRSMLVAVASYHFWLDWRATGAHLARQFTDYEPGIHWSQCQMQSGTTGMNTIRIYNPLKQGHDQDPTGEFTRRWVPELAEVPDACLQEPWRWSGAGRLLGRGYPAPIVDVAKAAKAAREAVWAVRGRAGFAEEAARVVAKHASRRDRAGRFVNDRAPRRRAAKSPPAQLSLDL</sequence>
<reference evidence="7 8" key="1">
    <citation type="submission" date="2024-06" db="EMBL/GenBank/DDBJ databases">
        <title>Genome of Rhodovulum iodosum, a marine photoferrotroph.</title>
        <authorList>
            <person name="Bianchini G."/>
            <person name="Nikeleit V."/>
            <person name="Kappler A."/>
            <person name="Bryce C."/>
            <person name="Sanchez-Baracaldo P."/>
        </authorList>
    </citation>
    <scope>NUCLEOTIDE SEQUENCE [LARGE SCALE GENOMIC DNA]</scope>
    <source>
        <strain evidence="7 8">UT/N1</strain>
    </source>
</reference>
<dbReference type="InterPro" id="IPR014729">
    <property type="entry name" value="Rossmann-like_a/b/a_fold"/>
</dbReference>
<evidence type="ECO:0000313" key="7">
    <source>
        <dbReference type="EMBL" id="MEX5726850.1"/>
    </source>
</evidence>
<feature type="region of interest" description="Disordered" evidence="5">
    <location>
        <begin position="501"/>
        <end position="532"/>
    </location>
</feature>
<evidence type="ECO:0000256" key="3">
    <source>
        <dbReference type="ARBA" id="ARBA00022630"/>
    </source>
</evidence>
<protein>
    <submittedName>
        <fullName evidence="7">Deoxyribodipyrimidine photo-lyase</fullName>
    </submittedName>
</protein>
<dbReference type="EMBL" id="JBEHHI010000001">
    <property type="protein sequence ID" value="MEX5726850.1"/>
    <property type="molecule type" value="Genomic_DNA"/>
</dbReference>
<dbReference type="InterPro" id="IPR036155">
    <property type="entry name" value="Crypto/Photolyase_N_sf"/>
</dbReference>
<evidence type="ECO:0000256" key="5">
    <source>
        <dbReference type="SAM" id="MobiDB-lite"/>
    </source>
</evidence>
<dbReference type="InterPro" id="IPR005101">
    <property type="entry name" value="Cryptochr/Photolyase_FAD-bd"/>
</dbReference>
<keyword evidence="4" id="KW-0274">FAD</keyword>
<keyword evidence="8" id="KW-1185">Reference proteome</keyword>
<comment type="caution">
    <text evidence="7">The sequence shown here is derived from an EMBL/GenBank/DDBJ whole genome shotgun (WGS) entry which is preliminary data.</text>
</comment>
<comment type="cofactor">
    <cofactor evidence="1">
        <name>(6R)-5,10-methylene-5,6,7,8-tetrahydrofolate</name>
        <dbReference type="ChEBI" id="CHEBI:15636"/>
    </cofactor>
</comment>
<feature type="compositionally biased region" description="Basic and acidic residues" evidence="5">
    <location>
        <begin position="504"/>
        <end position="515"/>
    </location>
</feature>
<dbReference type="Gene3D" id="1.10.579.10">
    <property type="entry name" value="DNA Cyclobutane Dipyrimidine Photolyase, subunit A, domain 3"/>
    <property type="match status" value="1"/>
</dbReference>
<dbReference type="Gene3D" id="1.25.40.80">
    <property type="match status" value="1"/>
</dbReference>
<gene>
    <name evidence="7" type="ORF">Ga0609869_000203</name>
</gene>
<evidence type="ECO:0000256" key="1">
    <source>
        <dbReference type="ARBA" id="ARBA00001932"/>
    </source>
</evidence>
<dbReference type="Pfam" id="PF00875">
    <property type="entry name" value="DNA_photolyase"/>
    <property type="match status" value="1"/>
</dbReference>
<evidence type="ECO:0000313" key="8">
    <source>
        <dbReference type="Proteomes" id="UP001560019"/>
    </source>
</evidence>
<dbReference type="PANTHER" id="PTHR11455">
    <property type="entry name" value="CRYPTOCHROME"/>
    <property type="match status" value="1"/>
</dbReference>